<feature type="transmembrane region" description="Helical" evidence="1">
    <location>
        <begin position="428"/>
        <end position="445"/>
    </location>
</feature>
<dbReference type="PANTHER" id="PTHR30354:SF11">
    <property type="entry name" value="PERMEASE"/>
    <property type="match status" value="1"/>
</dbReference>
<feature type="transmembrane region" description="Helical" evidence="1">
    <location>
        <begin position="384"/>
        <end position="408"/>
    </location>
</feature>
<evidence type="ECO:0000313" key="3">
    <source>
        <dbReference type="Proteomes" id="UP000182544"/>
    </source>
</evidence>
<keyword evidence="3" id="KW-1185">Reference proteome</keyword>
<organism evidence="2 3">
    <name type="scientific">Flaviramulus basaltis</name>
    <dbReference type="NCBI Taxonomy" id="369401"/>
    <lineage>
        <taxon>Bacteria</taxon>
        <taxon>Pseudomonadati</taxon>
        <taxon>Bacteroidota</taxon>
        <taxon>Flavobacteriia</taxon>
        <taxon>Flavobacteriales</taxon>
        <taxon>Flavobacteriaceae</taxon>
        <taxon>Flaviramulus</taxon>
    </lineage>
</organism>
<evidence type="ECO:0000313" key="2">
    <source>
        <dbReference type="EMBL" id="SFZ89623.1"/>
    </source>
</evidence>
<dbReference type="NCBIfam" id="TIGR00791">
    <property type="entry name" value="gntP"/>
    <property type="match status" value="1"/>
</dbReference>
<feature type="transmembrane region" description="Helical" evidence="1">
    <location>
        <begin position="100"/>
        <end position="123"/>
    </location>
</feature>
<dbReference type="Proteomes" id="UP000182544">
    <property type="component" value="Unassembled WGS sequence"/>
</dbReference>
<name>A0A1K2IB46_9FLAO</name>
<feature type="transmembrane region" description="Helical" evidence="1">
    <location>
        <begin position="174"/>
        <end position="194"/>
    </location>
</feature>
<keyword evidence="1" id="KW-1133">Transmembrane helix</keyword>
<dbReference type="GO" id="GO:0005886">
    <property type="term" value="C:plasma membrane"/>
    <property type="evidence" value="ECO:0007669"/>
    <property type="project" value="TreeGrafter"/>
</dbReference>
<feature type="transmembrane region" description="Helical" evidence="1">
    <location>
        <begin position="55"/>
        <end position="76"/>
    </location>
</feature>
<dbReference type="Pfam" id="PF02447">
    <property type="entry name" value="GntP_permease"/>
    <property type="match status" value="1"/>
</dbReference>
<keyword evidence="1" id="KW-0472">Membrane</keyword>
<reference evidence="2 3" key="1">
    <citation type="submission" date="2016-10" db="EMBL/GenBank/DDBJ databases">
        <authorList>
            <person name="de Groot N.N."/>
        </authorList>
    </citation>
    <scope>NUCLEOTIDE SEQUENCE [LARGE SCALE GENOMIC DNA]</scope>
    <source>
        <strain evidence="2 3">DSM 18180</strain>
    </source>
</reference>
<accession>A0A1K2IB46</accession>
<dbReference type="InterPro" id="IPR003474">
    <property type="entry name" value="Glcn_transporter"/>
</dbReference>
<feature type="transmembrane region" description="Helical" evidence="1">
    <location>
        <begin position="135"/>
        <end position="154"/>
    </location>
</feature>
<feature type="transmembrane region" description="Helical" evidence="1">
    <location>
        <begin position="340"/>
        <end position="372"/>
    </location>
</feature>
<gene>
    <name evidence="2" type="ORF">SAMN05428642_101463</name>
</gene>
<dbReference type="PIRSF" id="PIRSF002746">
    <property type="entry name" value="Gluconate_transporter"/>
    <property type="match status" value="1"/>
</dbReference>
<dbReference type="STRING" id="369401.SAMN05428642_101463"/>
<evidence type="ECO:0000256" key="1">
    <source>
        <dbReference type="SAM" id="Phobius"/>
    </source>
</evidence>
<proteinExistence type="predicted"/>
<dbReference type="RefSeq" id="WP_216231064.1">
    <property type="nucleotide sequence ID" value="NZ_FPKV01000001.1"/>
</dbReference>
<feature type="transmembrane region" description="Helical" evidence="1">
    <location>
        <begin position="258"/>
        <end position="281"/>
    </location>
</feature>
<feature type="transmembrane region" description="Helical" evidence="1">
    <location>
        <begin position="27"/>
        <end position="43"/>
    </location>
</feature>
<dbReference type="AlphaFoldDB" id="A0A1K2IB46"/>
<feature type="transmembrane region" description="Helical" evidence="1">
    <location>
        <begin position="302"/>
        <end position="320"/>
    </location>
</feature>
<dbReference type="GO" id="GO:0015128">
    <property type="term" value="F:gluconate transmembrane transporter activity"/>
    <property type="evidence" value="ECO:0007669"/>
    <property type="project" value="InterPro"/>
</dbReference>
<feature type="transmembrane region" description="Helical" evidence="1">
    <location>
        <begin position="230"/>
        <end position="246"/>
    </location>
</feature>
<protein>
    <submittedName>
        <fullName evidence="2">Gluconate:H+ symporter, GntP family</fullName>
    </submittedName>
</protein>
<keyword evidence="1" id="KW-0812">Transmembrane</keyword>
<dbReference type="PANTHER" id="PTHR30354">
    <property type="entry name" value="GNT FAMILY GLUCONATE TRANSPORTER"/>
    <property type="match status" value="1"/>
</dbReference>
<sequence length="446" mass="47064">MEILIALVVVVVLMVIAASKYKFHPFLSLLMAGIVMGFVGGLTEEEITATLTSGFGKTLGSIGIIIAFGTIIGAYLEKSGGAKTMANWALNTIGKSRSVLAMNITGFIVSIPVYCDSGFIILSPLNKAISKSTKIPLTVLAVSLAAGLYTAHVFVPPTPGPLAATAALDADLGLVILLGLAVAFPVSLVGYFWAKYLQRRYKNIETSTENKDEVSETDSQHQTIPKTSNTFMPIIIPIVLIALKSISDYPTHPFGEGVFSRITNFIGNPIIALLIGVFLAFKLKKNVKEATHFNWVTSGLKEAGIIILITGAGGAFGSILQATGIGDIIGSKFSNLNLGLFLPFIIAAVLKTAQGSSTVSIITTAAIIAPILESFGLDSSLGRALTVLAIGAGAMTVSHLNDSFFWVVAQFSGMDTPTALKTQTVSTLIQGFFGIILIMIIGWIFI</sequence>
<dbReference type="EMBL" id="FPKV01000001">
    <property type="protein sequence ID" value="SFZ89623.1"/>
    <property type="molecule type" value="Genomic_DNA"/>
</dbReference>